<name>A0A1B8A4U7_FUSPO</name>
<dbReference type="CDD" id="cd02000">
    <property type="entry name" value="TPP_E1_PDC_ADC_BCADC"/>
    <property type="match status" value="1"/>
</dbReference>
<keyword evidence="4" id="KW-0479">Metal-binding</keyword>
<keyword evidence="5" id="KW-0809">Transit peptide</keyword>
<dbReference type="EMBL" id="LYXU01000154">
    <property type="protein sequence ID" value="OBS15500.1"/>
    <property type="molecule type" value="Genomic_DNA"/>
</dbReference>
<evidence type="ECO:0000256" key="2">
    <source>
        <dbReference type="ARBA" id="ARBA00004305"/>
    </source>
</evidence>
<dbReference type="Gene3D" id="3.40.50.970">
    <property type="match status" value="1"/>
</dbReference>
<dbReference type="PANTHER" id="PTHR43380:SF1">
    <property type="entry name" value="2-OXOISOVALERATE DEHYDROGENASE SUBUNIT ALPHA, MITOCHONDRIAL"/>
    <property type="match status" value="1"/>
</dbReference>
<keyword evidence="12" id="KW-1185">Reference proteome</keyword>
<evidence type="ECO:0000313" key="12">
    <source>
        <dbReference type="Proteomes" id="UP000091967"/>
    </source>
</evidence>
<dbReference type="InterPro" id="IPR029061">
    <property type="entry name" value="THDP-binding"/>
</dbReference>
<dbReference type="GO" id="GO:0005759">
    <property type="term" value="C:mitochondrial matrix"/>
    <property type="evidence" value="ECO:0007669"/>
    <property type="project" value="UniProtKB-SubCell"/>
</dbReference>
<evidence type="ECO:0000256" key="8">
    <source>
        <dbReference type="ARBA" id="ARBA00023128"/>
    </source>
</evidence>
<feature type="domain" description="Dehydrogenase E1 component" evidence="10">
    <location>
        <begin position="108"/>
        <end position="404"/>
    </location>
</feature>
<dbReference type="OMA" id="VLPYYRD"/>
<evidence type="ECO:0000256" key="3">
    <source>
        <dbReference type="ARBA" id="ARBA00008646"/>
    </source>
</evidence>
<keyword evidence="8" id="KW-0496">Mitochondrion</keyword>
<dbReference type="InterPro" id="IPR001017">
    <property type="entry name" value="DH_E1"/>
</dbReference>
<comment type="function">
    <text evidence="9">The branched-chain alpha-keto dehydrogenase complex catalyzes the overall conversion of alpha-keto acids to acyl-CoA and CO(2). It contains multiple copies of three enzymatic components: branched-chain alpha-keto acid decarboxylase (E1), lipoamide acyltransferase (E2) and lipoamide dehydrogenase (E3).</text>
</comment>
<dbReference type="STRING" id="36050.A0A1B8A4U7"/>
<dbReference type="PANTHER" id="PTHR43380">
    <property type="entry name" value="2-OXOISOVALERATE DEHYDROGENASE SUBUNIT ALPHA, MITOCHONDRIAL"/>
    <property type="match status" value="1"/>
</dbReference>
<evidence type="ECO:0000256" key="7">
    <source>
        <dbReference type="ARBA" id="ARBA00023002"/>
    </source>
</evidence>
<evidence type="ECO:0000256" key="6">
    <source>
        <dbReference type="ARBA" id="ARBA00022958"/>
    </source>
</evidence>
<gene>
    <name evidence="11" type="ORF">FPOA_13691</name>
</gene>
<keyword evidence="7 9" id="KW-0560">Oxidoreductase</keyword>
<evidence type="ECO:0000259" key="10">
    <source>
        <dbReference type="Pfam" id="PF00676"/>
    </source>
</evidence>
<comment type="catalytic activity">
    <reaction evidence="9">
        <text>N(6)-[(R)-lipoyl]-L-lysyl-[protein] + 3-methyl-2-oxobutanoate + H(+) = N(6)-[(R)-S(8)-2-methylpropanoyldihydrolipoyl]-L-lysyl-[protein] + CO2</text>
        <dbReference type="Rhea" id="RHEA:13457"/>
        <dbReference type="Rhea" id="RHEA-COMP:10474"/>
        <dbReference type="Rhea" id="RHEA-COMP:10497"/>
        <dbReference type="ChEBI" id="CHEBI:11851"/>
        <dbReference type="ChEBI" id="CHEBI:15378"/>
        <dbReference type="ChEBI" id="CHEBI:16526"/>
        <dbReference type="ChEBI" id="CHEBI:83099"/>
        <dbReference type="ChEBI" id="CHEBI:83142"/>
        <dbReference type="EC" id="1.2.4.4"/>
    </reaction>
</comment>
<sequence>MTMSLQALQSHRRLWRPMATAMTGHAMVSVRSNAMKGSRLSHIMARFPGAPSTQMTTKMEFVTPTQFPVIPTYTVMNSEGNLEDQQRQNPEVSEEQALGWYKNMLTYHIMSEAQRQGRLSFYMAATGEEAVMIGSAAALEPQDVITCQYRETGVFIQRGFTLEDLMNQLTSNKDDPGKGRNMPVHYSGRNKVGAHAVASTLGTQIPHAVGAAYALKMQSMEDSSVPPAVAAAYFGDGAASEGDFHGALNIAALRQCPVIFICRNNGYAISTPASEQYRGDGIAGRGAGYGIDTLRVDGADIFAVYEATKEARKRALENGGQPILLELMSYRLSHHSTSDDSAAYRSSDEMASWRTQYNPIDKLRNWLIRRKVWDEKMDLLTRRETRDKIIKALGEAEKTKKPALKEIFTDVYAELTEEQAEQRDELKRLITKFPGEYDIGLHEGGLEGL</sequence>
<dbReference type="GO" id="GO:0003863">
    <property type="term" value="F:branched-chain 2-oxo acid dehydrogenase activity"/>
    <property type="evidence" value="ECO:0007669"/>
    <property type="project" value="UniProtKB-EC"/>
</dbReference>
<comment type="similarity">
    <text evidence="3 9">Belongs to the BCKDHA family.</text>
</comment>
<dbReference type="Proteomes" id="UP000091967">
    <property type="component" value="Unassembled WGS sequence"/>
</dbReference>
<comment type="subcellular location">
    <subcellularLocation>
        <location evidence="2">Mitochondrion matrix</location>
    </subcellularLocation>
</comment>
<evidence type="ECO:0000256" key="4">
    <source>
        <dbReference type="ARBA" id="ARBA00022723"/>
    </source>
</evidence>
<dbReference type="Pfam" id="PF00676">
    <property type="entry name" value="E1_dh"/>
    <property type="match status" value="1"/>
</dbReference>
<comment type="cofactor">
    <cofactor evidence="1 9">
        <name>thiamine diphosphate</name>
        <dbReference type="ChEBI" id="CHEBI:58937"/>
    </cofactor>
</comment>
<keyword evidence="6" id="KW-0630">Potassium</keyword>
<keyword evidence="9" id="KW-0786">Thiamine pyrophosphate</keyword>
<accession>A0A1B8A4U7</accession>
<dbReference type="GO" id="GO:0046872">
    <property type="term" value="F:metal ion binding"/>
    <property type="evidence" value="ECO:0007669"/>
    <property type="project" value="UniProtKB-KW"/>
</dbReference>
<dbReference type="SUPFAM" id="SSF52518">
    <property type="entry name" value="Thiamin diphosphate-binding fold (THDP-binding)"/>
    <property type="match status" value="1"/>
</dbReference>
<dbReference type="EC" id="1.2.4.4" evidence="9"/>
<reference evidence="11 12" key="1">
    <citation type="submission" date="2016-06" db="EMBL/GenBank/DDBJ databases">
        <title>Living apart together: crosstalk between the core and supernumerary genomes in a fungal plant pathogen.</title>
        <authorList>
            <person name="Vanheule A."/>
            <person name="Audenaert K."/>
            <person name="Warris S."/>
            <person name="Van De Geest H."/>
            <person name="Schijlen E."/>
            <person name="Hofte M."/>
            <person name="De Saeger S."/>
            <person name="Haesaert G."/>
            <person name="Waalwijk C."/>
            <person name="Van Der Lee T."/>
        </authorList>
    </citation>
    <scope>NUCLEOTIDE SEQUENCE [LARGE SCALE GENOMIC DNA]</scope>
    <source>
        <strain evidence="11 12">2516</strain>
    </source>
</reference>
<organism evidence="11 12">
    <name type="scientific">Fusarium poae</name>
    <dbReference type="NCBI Taxonomy" id="36050"/>
    <lineage>
        <taxon>Eukaryota</taxon>
        <taxon>Fungi</taxon>
        <taxon>Dikarya</taxon>
        <taxon>Ascomycota</taxon>
        <taxon>Pezizomycotina</taxon>
        <taxon>Sordariomycetes</taxon>
        <taxon>Hypocreomycetidae</taxon>
        <taxon>Hypocreales</taxon>
        <taxon>Nectriaceae</taxon>
        <taxon>Fusarium</taxon>
    </lineage>
</organism>
<evidence type="ECO:0000256" key="1">
    <source>
        <dbReference type="ARBA" id="ARBA00001964"/>
    </source>
</evidence>
<comment type="caution">
    <text evidence="11">The sequence shown here is derived from an EMBL/GenBank/DDBJ whole genome shotgun (WGS) entry which is preliminary data.</text>
</comment>
<dbReference type="FunFam" id="3.40.50.970:FF:000015">
    <property type="entry name" value="2-oxoisovalerate dehydrogenase subunit alpha"/>
    <property type="match status" value="1"/>
</dbReference>
<dbReference type="InterPro" id="IPR050771">
    <property type="entry name" value="Alpha-ketoacid_DH_E1_comp"/>
</dbReference>
<protein>
    <recommendedName>
        <fullName evidence="9">2-oxoisovalerate dehydrogenase subunit alpha</fullName>
        <ecNumber evidence="9">1.2.4.4</ecNumber>
    </recommendedName>
    <alternativeName>
        <fullName evidence="9">Branched-chain alpha-keto acid dehydrogenase E1 component alpha chain</fullName>
    </alternativeName>
</protein>
<evidence type="ECO:0000256" key="5">
    <source>
        <dbReference type="ARBA" id="ARBA00022946"/>
    </source>
</evidence>
<dbReference type="AlphaFoldDB" id="A0A1B8A4U7"/>
<dbReference type="GO" id="GO:0009083">
    <property type="term" value="P:branched-chain amino acid catabolic process"/>
    <property type="evidence" value="ECO:0007669"/>
    <property type="project" value="TreeGrafter"/>
</dbReference>
<proteinExistence type="inferred from homology"/>
<evidence type="ECO:0000256" key="9">
    <source>
        <dbReference type="RuleBase" id="RU365014"/>
    </source>
</evidence>
<evidence type="ECO:0000313" key="11">
    <source>
        <dbReference type="EMBL" id="OBS15500.1"/>
    </source>
</evidence>